<protein>
    <recommendedName>
        <fullName evidence="4">Tat (Twin-arginine translocation) pathway signal sequence</fullName>
    </recommendedName>
</protein>
<dbReference type="PROSITE" id="PS51318">
    <property type="entry name" value="TAT"/>
    <property type="match status" value="1"/>
</dbReference>
<dbReference type="EMBL" id="FSRM01000001">
    <property type="protein sequence ID" value="SIN91951.1"/>
    <property type="molecule type" value="Genomic_DNA"/>
</dbReference>
<dbReference type="OrthoDB" id="1433532at2"/>
<evidence type="ECO:0000256" key="1">
    <source>
        <dbReference type="SAM" id="SignalP"/>
    </source>
</evidence>
<reference evidence="2 3" key="1">
    <citation type="submission" date="2016-11" db="EMBL/GenBank/DDBJ databases">
        <authorList>
            <person name="Jaros S."/>
            <person name="Januszkiewicz K."/>
            <person name="Wedrychowicz H."/>
        </authorList>
    </citation>
    <scope>NUCLEOTIDE SEQUENCE [LARGE SCALE GENOMIC DNA]</scope>
    <source>
        <strain evidence="2 3">GAS86</strain>
    </source>
</reference>
<accession>A0A1N6F9K0</accession>
<sequence length="170" mass="18217">MAGNNMSRRELLAMLGGIAPLLLTGGAEASPIDTNQTLYTLPGDIKFTPQDGAPPQSVESAFLYSNPSKQGIYYALLRWHPGYMSAPHSYASDRLCVVLSGTWWINSGADFDPAHTVPVPAGTFVRRIARTWHYDGVPRGEAGPATIAICGIGPVDIRLAEPDKPLARAV</sequence>
<evidence type="ECO:0008006" key="4">
    <source>
        <dbReference type="Google" id="ProtNLM"/>
    </source>
</evidence>
<dbReference type="SUPFAM" id="SSF51182">
    <property type="entry name" value="RmlC-like cupins"/>
    <property type="match status" value="1"/>
</dbReference>
<gene>
    <name evidence="2" type="ORF">SAMN05444168_1382</name>
</gene>
<organism evidence="2 3">
    <name type="scientific">Paraburkholderia phenazinium</name>
    <dbReference type="NCBI Taxonomy" id="60549"/>
    <lineage>
        <taxon>Bacteria</taxon>
        <taxon>Pseudomonadati</taxon>
        <taxon>Pseudomonadota</taxon>
        <taxon>Betaproteobacteria</taxon>
        <taxon>Burkholderiales</taxon>
        <taxon>Burkholderiaceae</taxon>
        <taxon>Paraburkholderia</taxon>
    </lineage>
</organism>
<name>A0A1N6F9K0_9BURK</name>
<dbReference type="Proteomes" id="UP000184693">
    <property type="component" value="Unassembled WGS sequence"/>
</dbReference>
<dbReference type="InterPro" id="IPR006311">
    <property type="entry name" value="TAT_signal"/>
</dbReference>
<dbReference type="Gene3D" id="2.60.120.10">
    <property type="entry name" value="Jelly Rolls"/>
    <property type="match status" value="1"/>
</dbReference>
<keyword evidence="1" id="KW-0732">Signal</keyword>
<evidence type="ECO:0000313" key="2">
    <source>
        <dbReference type="EMBL" id="SIN91951.1"/>
    </source>
</evidence>
<feature type="chain" id="PRO_5013178744" description="Tat (Twin-arginine translocation) pathway signal sequence" evidence="1">
    <location>
        <begin position="30"/>
        <end position="170"/>
    </location>
</feature>
<proteinExistence type="predicted"/>
<evidence type="ECO:0000313" key="3">
    <source>
        <dbReference type="Proteomes" id="UP000184693"/>
    </source>
</evidence>
<dbReference type="InterPro" id="IPR014710">
    <property type="entry name" value="RmlC-like_jellyroll"/>
</dbReference>
<dbReference type="AlphaFoldDB" id="A0A1N6F9K0"/>
<dbReference type="InterPro" id="IPR011051">
    <property type="entry name" value="RmlC_Cupin_sf"/>
</dbReference>
<dbReference type="CDD" id="cd06989">
    <property type="entry name" value="cupin_DRT102"/>
    <property type="match status" value="1"/>
</dbReference>
<dbReference type="RefSeq" id="WP_074263599.1">
    <property type="nucleotide sequence ID" value="NZ_FSRM01000001.1"/>
</dbReference>
<feature type="signal peptide" evidence="1">
    <location>
        <begin position="1"/>
        <end position="29"/>
    </location>
</feature>